<dbReference type="SUPFAM" id="SSF46689">
    <property type="entry name" value="Homeodomain-like"/>
    <property type="match status" value="1"/>
</dbReference>
<dbReference type="PANTHER" id="PTHR44042">
    <property type="entry name" value="DUPLICATED HOMEODOMAIN-LIKE SUPERFAMILY PROTEIN-RELATED"/>
    <property type="match status" value="1"/>
</dbReference>
<gene>
    <name evidence="3" type="ORF">CTI12_AA245250</name>
</gene>
<keyword evidence="4" id="KW-1185">Reference proteome</keyword>
<dbReference type="InterPro" id="IPR001005">
    <property type="entry name" value="SANT/Myb"/>
</dbReference>
<dbReference type="Proteomes" id="UP000245207">
    <property type="component" value="Unassembled WGS sequence"/>
</dbReference>
<organism evidence="3 4">
    <name type="scientific">Artemisia annua</name>
    <name type="common">Sweet wormwood</name>
    <dbReference type="NCBI Taxonomy" id="35608"/>
    <lineage>
        <taxon>Eukaryota</taxon>
        <taxon>Viridiplantae</taxon>
        <taxon>Streptophyta</taxon>
        <taxon>Embryophyta</taxon>
        <taxon>Tracheophyta</taxon>
        <taxon>Spermatophyta</taxon>
        <taxon>Magnoliopsida</taxon>
        <taxon>eudicotyledons</taxon>
        <taxon>Gunneridae</taxon>
        <taxon>Pentapetalae</taxon>
        <taxon>asterids</taxon>
        <taxon>campanulids</taxon>
        <taxon>Asterales</taxon>
        <taxon>Asteraceae</taxon>
        <taxon>Asteroideae</taxon>
        <taxon>Anthemideae</taxon>
        <taxon>Artemisiinae</taxon>
        <taxon>Artemisia</taxon>
    </lineage>
</organism>
<name>A0A2U1NNM2_ARTAN</name>
<feature type="domain" description="Myb-like" evidence="2">
    <location>
        <begin position="34"/>
        <end position="74"/>
    </location>
</feature>
<comment type="caution">
    <text evidence="3">The sequence shown here is derived from an EMBL/GenBank/DDBJ whole genome shotgun (WGS) entry which is preliminary data.</text>
</comment>
<dbReference type="Pfam" id="PF23082">
    <property type="entry name" value="Myb_DNA-binding_2"/>
    <property type="match status" value="1"/>
</dbReference>
<dbReference type="OrthoDB" id="10250354at2759"/>
<protein>
    <recommendedName>
        <fullName evidence="2">Myb-like domain-containing protein</fullName>
    </recommendedName>
</protein>
<evidence type="ECO:0000256" key="1">
    <source>
        <dbReference type="SAM" id="MobiDB-lite"/>
    </source>
</evidence>
<dbReference type="CDD" id="cd00167">
    <property type="entry name" value="SANT"/>
    <property type="match status" value="1"/>
</dbReference>
<dbReference type="PANTHER" id="PTHR44042:SF67">
    <property type="entry name" value="MYB-LIKE PROTEIN I"/>
    <property type="match status" value="1"/>
</dbReference>
<reference evidence="3 4" key="1">
    <citation type="journal article" date="2018" name="Mol. Plant">
        <title>The genome of Artemisia annua provides insight into the evolution of Asteraceae family and artemisinin biosynthesis.</title>
        <authorList>
            <person name="Shen Q."/>
            <person name="Zhang L."/>
            <person name="Liao Z."/>
            <person name="Wang S."/>
            <person name="Yan T."/>
            <person name="Shi P."/>
            <person name="Liu M."/>
            <person name="Fu X."/>
            <person name="Pan Q."/>
            <person name="Wang Y."/>
            <person name="Lv Z."/>
            <person name="Lu X."/>
            <person name="Zhang F."/>
            <person name="Jiang W."/>
            <person name="Ma Y."/>
            <person name="Chen M."/>
            <person name="Hao X."/>
            <person name="Li L."/>
            <person name="Tang Y."/>
            <person name="Lv G."/>
            <person name="Zhou Y."/>
            <person name="Sun X."/>
            <person name="Brodelius P.E."/>
            <person name="Rose J.K.C."/>
            <person name="Tang K."/>
        </authorList>
    </citation>
    <scope>NUCLEOTIDE SEQUENCE [LARGE SCALE GENOMIC DNA]</scope>
    <source>
        <strain evidence="4">cv. Huhao1</strain>
        <tissue evidence="3">Leaf</tissue>
    </source>
</reference>
<dbReference type="InterPro" id="IPR009057">
    <property type="entry name" value="Homeodomain-like_sf"/>
</dbReference>
<dbReference type="AlphaFoldDB" id="A0A2U1NNM2"/>
<feature type="compositionally biased region" description="Basic residues" evidence="1">
    <location>
        <begin position="110"/>
        <end position="119"/>
    </location>
</feature>
<feature type="region of interest" description="Disordered" evidence="1">
    <location>
        <begin position="110"/>
        <end position="158"/>
    </location>
</feature>
<dbReference type="Gene3D" id="1.10.10.60">
    <property type="entry name" value="Homeodomain-like"/>
    <property type="match status" value="1"/>
</dbReference>
<dbReference type="STRING" id="35608.A0A2U1NNM2"/>
<sequence length="158" mass="18207">MYDQDQELTNDESAHTWTNDDLLLLQSELMMDDTWTKEDELLFQSTLVMFPVDTEGRWEKIAERVPGKSADDVLAYHDALVLDVNDIESGCNVVEENVVEQNVVEENVVVKKKRGRKPAGSRSGDQSRTSQKNEKRKKGTPWSEDEHRYSTIYLNNEN</sequence>
<accession>A0A2U1NNM2</accession>
<evidence type="ECO:0000259" key="2">
    <source>
        <dbReference type="Pfam" id="PF23082"/>
    </source>
</evidence>
<proteinExistence type="predicted"/>
<evidence type="ECO:0000313" key="3">
    <source>
        <dbReference type="EMBL" id="PWA75086.1"/>
    </source>
</evidence>
<dbReference type="EMBL" id="PKPP01002461">
    <property type="protein sequence ID" value="PWA75086.1"/>
    <property type="molecule type" value="Genomic_DNA"/>
</dbReference>
<evidence type="ECO:0000313" key="4">
    <source>
        <dbReference type="Proteomes" id="UP000245207"/>
    </source>
</evidence>